<protein>
    <submittedName>
        <fullName evidence="3">Isocitrate lyase family</fullName>
    </submittedName>
</protein>
<keyword evidence="3" id="KW-0456">Lyase</keyword>
<dbReference type="AlphaFoldDB" id="A0A9E7I6D3"/>
<feature type="domain" description="Apoptosis regulator Bcl-2 family BH4" evidence="2">
    <location>
        <begin position="171"/>
        <end position="190"/>
    </location>
</feature>
<dbReference type="EMBL" id="CP097511">
    <property type="protein sequence ID" value="URE43483.1"/>
    <property type="molecule type" value="Genomic_DNA"/>
</dbReference>
<feature type="compositionally biased region" description="Pro residues" evidence="1">
    <location>
        <begin position="7"/>
        <end position="21"/>
    </location>
</feature>
<feature type="region of interest" description="Disordered" evidence="1">
    <location>
        <begin position="125"/>
        <end position="153"/>
    </location>
</feature>
<organism evidence="3 4">
    <name type="scientific">Musa troglodytarum</name>
    <name type="common">fe'i banana</name>
    <dbReference type="NCBI Taxonomy" id="320322"/>
    <lineage>
        <taxon>Eukaryota</taxon>
        <taxon>Viridiplantae</taxon>
        <taxon>Streptophyta</taxon>
        <taxon>Embryophyta</taxon>
        <taxon>Tracheophyta</taxon>
        <taxon>Spermatophyta</taxon>
        <taxon>Magnoliopsida</taxon>
        <taxon>Liliopsida</taxon>
        <taxon>Zingiberales</taxon>
        <taxon>Musaceae</taxon>
        <taxon>Musa</taxon>
    </lineage>
</organism>
<evidence type="ECO:0000313" key="3">
    <source>
        <dbReference type="EMBL" id="URE43483.1"/>
    </source>
</evidence>
<dbReference type="GO" id="GO:0016829">
    <property type="term" value="F:lyase activity"/>
    <property type="evidence" value="ECO:0007669"/>
    <property type="project" value="UniProtKB-KW"/>
</dbReference>
<name>A0A9E7I6D3_9LILI</name>
<dbReference type="PROSITE" id="PS50063">
    <property type="entry name" value="BH4_2"/>
    <property type="match status" value="1"/>
</dbReference>
<gene>
    <name evidence="3" type="ORF">MUK42_13631</name>
</gene>
<dbReference type="Proteomes" id="UP001055439">
    <property type="component" value="Chromosome 9"/>
</dbReference>
<sequence>MLHPSSTAPPPPPSSSDPLSPPAALSDPSSPPPPYTASPPICLVGAVACSPRVRKQGARGPPSYSALQDPPPAALVAATGPPFRHRHLPRREGCCQPYALPSPSAPSDSSPATLALERRRRERHHCLLPPRARNAGSGSNGANGDGRVEGPQQPSRALLPYARVADSHFGGRELVVTLVPHRSSREGYRWRLRRGRGEGRNRLWATLPPASHPNRGWDLHPCKRCALAARSAASDSITNALRMISESAAVYRGPACFDAVSGKLVGKAGVQFRFTSGRCLLSGLTDSLLLVRDVLKSWRDLASVVSGLAFLFVDCSALGINESWCY</sequence>
<accession>A0A9E7I6D3</accession>
<evidence type="ECO:0000313" key="4">
    <source>
        <dbReference type="Proteomes" id="UP001055439"/>
    </source>
</evidence>
<feature type="region of interest" description="Disordered" evidence="1">
    <location>
        <begin position="54"/>
        <end position="112"/>
    </location>
</feature>
<evidence type="ECO:0000259" key="2">
    <source>
        <dbReference type="PROSITE" id="PS50063"/>
    </source>
</evidence>
<feature type="region of interest" description="Disordered" evidence="1">
    <location>
        <begin position="1"/>
        <end position="37"/>
    </location>
</feature>
<keyword evidence="4" id="KW-1185">Reference proteome</keyword>
<feature type="compositionally biased region" description="Low complexity" evidence="1">
    <location>
        <begin position="97"/>
        <end position="112"/>
    </location>
</feature>
<evidence type="ECO:0000256" key="1">
    <source>
        <dbReference type="SAM" id="MobiDB-lite"/>
    </source>
</evidence>
<dbReference type="InterPro" id="IPR003093">
    <property type="entry name" value="Bcl2_BH4"/>
</dbReference>
<reference evidence="3" key="1">
    <citation type="submission" date="2022-05" db="EMBL/GenBank/DDBJ databases">
        <title>The Musa troglodytarum L. genome provides insights into the mechanism of non-climacteric behaviour and enrichment of carotenoids.</title>
        <authorList>
            <person name="Wang J."/>
        </authorList>
    </citation>
    <scope>NUCLEOTIDE SEQUENCE</scope>
    <source>
        <tissue evidence="3">Leaf</tissue>
    </source>
</reference>
<feature type="compositionally biased region" description="Low complexity" evidence="1">
    <location>
        <begin position="127"/>
        <end position="137"/>
    </location>
</feature>
<dbReference type="EMBL" id="CP097511">
    <property type="protein sequence ID" value="URE43488.1"/>
    <property type="molecule type" value="Genomic_DNA"/>
</dbReference>
<proteinExistence type="predicted"/>